<organism evidence="1 2">
    <name type="scientific">Robbsia betulipollinis</name>
    <dbReference type="NCBI Taxonomy" id="2981849"/>
    <lineage>
        <taxon>Bacteria</taxon>
        <taxon>Pseudomonadati</taxon>
        <taxon>Pseudomonadota</taxon>
        <taxon>Betaproteobacteria</taxon>
        <taxon>Burkholderiales</taxon>
        <taxon>Burkholderiaceae</taxon>
        <taxon>Robbsia</taxon>
    </lineage>
</organism>
<proteinExistence type="predicted"/>
<evidence type="ECO:0000313" key="2">
    <source>
        <dbReference type="Proteomes" id="UP001082899"/>
    </source>
</evidence>
<reference evidence="1" key="1">
    <citation type="submission" date="2022-11" db="EMBL/GenBank/DDBJ databases">
        <title>Robbsia betulipollinis sp. nov., isolated from pollen of birch (Betula pendula).</title>
        <authorList>
            <person name="Shi H."/>
            <person name="Ambika Manirajan B."/>
            <person name="Ratering S."/>
            <person name="Geissler-Plaum R."/>
            <person name="Schnell S."/>
        </authorList>
    </citation>
    <scope>NUCLEOTIDE SEQUENCE</scope>
    <source>
        <strain evidence="1">Bb-Pol-6</strain>
    </source>
</reference>
<dbReference type="RefSeq" id="WP_267847877.1">
    <property type="nucleotide sequence ID" value="NZ_JAPMXC010000002.1"/>
</dbReference>
<keyword evidence="2" id="KW-1185">Reference proteome</keyword>
<gene>
    <name evidence="1" type="ORF">OVY01_12300</name>
</gene>
<dbReference type="Proteomes" id="UP001082899">
    <property type="component" value="Unassembled WGS sequence"/>
</dbReference>
<dbReference type="EMBL" id="JAPMXC010000002">
    <property type="protein sequence ID" value="MCY0388003.1"/>
    <property type="molecule type" value="Genomic_DNA"/>
</dbReference>
<accession>A0ABT3ZN81</accession>
<sequence>MSQSPHSDRLRRFSLEAVPTSDGQFQAIFRIHLDGALSADDEIHFGETSDDPLRAFDEARAMAVKYWSKTAVIG</sequence>
<comment type="caution">
    <text evidence="1">The sequence shown here is derived from an EMBL/GenBank/DDBJ whole genome shotgun (WGS) entry which is preliminary data.</text>
</comment>
<evidence type="ECO:0000313" key="1">
    <source>
        <dbReference type="EMBL" id="MCY0388003.1"/>
    </source>
</evidence>
<name>A0ABT3ZN81_9BURK</name>
<protein>
    <submittedName>
        <fullName evidence="1">Uncharacterized protein</fullName>
    </submittedName>
</protein>